<dbReference type="InterPro" id="IPR017441">
    <property type="entry name" value="Protein_kinase_ATP_BS"/>
</dbReference>
<dbReference type="PROSITE" id="PS50011">
    <property type="entry name" value="PROTEIN_KINASE_DOM"/>
    <property type="match status" value="1"/>
</dbReference>
<gene>
    <name evidence="6" type="ORF">PBRASI_LOCUS8057</name>
</gene>
<dbReference type="SMART" id="SM00220">
    <property type="entry name" value="S_TKc"/>
    <property type="match status" value="1"/>
</dbReference>
<dbReference type="PROSITE" id="PS00107">
    <property type="entry name" value="PROTEIN_KINASE_ATP"/>
    <property type="match status" value="1"/>
</dbReference>
<dbReference type="OrthoDB" id="2386054at2759"/>
<dbReference type="InterPro" id="IPR006597">
    <property type="entry name" value="Sel1-like"/>
</dbReference>
<feature type="domain" description="Protein kinase" evidence="5">
    <location>
        <begin position="11"/>
        <end position="264"/>
    </location>
</feature>
<comment type="caution">
    <text evidence="6">The sequence shown here is derived from an EMBL/GenBank/DDBJ whole genome shotgun (WGS) entry which is preliminary data.</text>
</comment>
<reference evidence="6" key="1">
    <citation type="submission" date="2021-06" db="EMBL/GenBank/DDBJ databases">
        <authorList>
            <person name="Kallberg Y."/>
            <person name="Tangrot J."/>
            <person name="Rosling A."/>
        </authorList>
    </citation>
    <scope>NUCLEOTIDE SEQUENCE</scope>
    <source>
        <strain evidence="6">BR232B</strain>
    </source>
</reference>
<dbReference type="AlphaFoldDB" id="A0A9N9CM98"/>
<organism evidence="6 7">
    <name type="scientific">Paraglomus brasilianum</name>
    <dbReference type="NCBI Taxonomy" id="144538"/>
    <lineage>
        <taxon>Eukaryota</taxon>
        <taxon>Fungi</taxon>
        <taxon>Fungi incertae sedis</taxon>
        <taxon>Mucoromycota</taxon>
        <taxon>Glomeromycotina</taxon>
        <taxon>Glomeromycetes</taxon>
        <taxon>Paraglomerales</taxon>
        <taxon>Paraglomeraceae</taxon>
        <taxon>Paraglomus</taxon>
    </lineage>
</organism>
<feature type="region of interest" description="Disordered" evidence="4">
    <location>
        <begin position="277"/>
        <end position="336"/>
    </location>
</feature>
<evidence type="ECO:0000256" key="3">
    <source>
        <dbReference type="PROSITE-ProRule" id="PRU10141"/>
    </source>
</evidence>
<dbReference type="GO" id="GO:0005524">
    <property type="term" value="F:ATP binding"/>
    <property type="evidence" value="ECO:0007669"/>
    <property type="project" value="UniProtKB-UniRule"/>
</dbReference>
<dbReference type="GO" id="GO:0004674">
    <property type="term" value="F:protein serine/threonine kinase activity"/>
    <property type="evidence" value="ECO:0007669"/>
    <property type="project" value="TreeGrafter"/>
</dbReference>
<evidence type="ECO:0000313" key="6">
    <source>
        <dbReference type="EMBL" id="CAG8608913.1"/>
    </source>
</evidence>
<dbReference type="InterPro" id="IPR051681">
    <property type="entry name" value="Ser/Thr_Kinases-Pseudokinases"/>
</dbReference>
<keyword evidence="1 3" id="KW-0547">Nucleotide-binding</keyword>
<dbReference type="SUPFAM" id="SSF81901">
    <property type="entry name" value="HCP-like"/>
    <property type="match status" value="1"/>
</dbReference>
<keyword evidence="7" id="KW-1185">Reference proteome</keyword>
<dbReference type="Pfam" id="PF08238">
    <property type="entry name" value="Sel1"/>
    <property type="match status" value="5"/>
</dbReference>
<dbReference type="InterPro" id="IPR011009">
    <property type="entry name" value="Kinase-like_dom_sf"/>
</dbReference>
<feature type="compositionally biased region" description="Polar residues" evidence="4">
    <location>
        <begin position="308"/>
        <end position="336"/>
    </location>
</feature>
<keyword evidence="2 3" id="KW-0067">ATP-binding</keyword>
<dbReference type="EMBL" id="CAJVPI010001359">
    <property type="protein sequence ID" value="CAG8608913.1"/>
    <property type="molecule type" value="Genomic_DNA"/>
</dbReference>
<dbReference type="Gene3D" id="1.25.40.10">
    <property type="entry name" value="Tetratricopeptide repeat domain"/>
    <property type="match status" value="1"/>
</dbReference>
<name>A0A9N9CM98_9GLOM</name>
<accession>A0A9N9CM98</accession>
<protein>
    <submittedName>
        <fullName evidence="6">11063_t:CDS:1</fullName>
    </submittedName>
</protein>
<dbReference type="Gene3D" id="1.10.510.10">
    <property type="entry name" value="Transferase(Phosphotransferase) domain 1"/>
    <property type="match status" value="1"/>
</dbReference>
<dbReference type="SUPFAM" id="SSF56112">
    <property type="entry name" value="Protein kinase-like (PK-like)"/>
    <property type="match status" value="1"/>
</dbReference>
<dbReference type="Pfam" id="PF00069">
    <property type="entry name" value="Pkinase"/>
    <property type="match status" value="1"/>
</dbReference>
<proteinExistence type="predicted"/>
<dbReference type="PANTHER" id="PTHR44329">
    <property type="entry name" value="SERINE/THREONINE-PROTEIN KINASE TNNI3K-RELATED"/>
    <property type="match status" value="1"/>
</dbReference>
<sequence>MYIQRSEIVMPKPLFIIGEGANGKVYKAEYDGKPVAIKISKEERKSLENEFRIYSRLKHENVLKFYGVMEDETGYCLVLEYAFYGTLKSYLQTETVSWKTKAQIAHDICRGVQYCHLQTIVHYDIKAENVLLTEDLKPKIADFGISRSRTQHALDGKIGGTMSWVAPERCQLPKCSNRSHQFLPPRFQFSYKTVALDGKTPYSELTYDHLIAAKRSRDCIDSLHRELADDTPAPYAQAFVELTRYNPSERPSLEWVAYTLHQCYDKRSTNLDISHVDETDPILPTSTDPVPPTRPLHQRSRSEMVGDGSNQSTSQTLMEQHSARSSVVNEGSNDSIPPTSKVWITVGQSYFLDKFYSLFLEIEKPGFRSQALDSWFNDMKIAPYAMFELVTSANNHVHWECMVGWCHEQGIGTIKDHEKAFEWYKKSAESGDPIGQAHLGICYLTDVGPEHNEEEGKRWLTAAAQENSALGLYKLGHHNHYSKPDQRTPASEKLAFESFQRAAEMKHIPSQMELGNCYMFGVGTPPQSKKGFQCMLSAAEAGYPDAQYWVGWWCEIGKGTQKNARKAREWYTRAARNRYHFATNELRRLERRSQSWYVFLSISTYNVIGYL</sequence>
<evidence type="ECO:0000256" key="1">
    <source>
        <dbReference type="ARBA" id="ARBA00022741"/>
    </source>
</evidence>
<evidence type="ECO:0000259" key="5">
    <source>
        <dbReference type="PROSITE" id="PS50011"/>
    </source>
</evidence>
<dbReference type="PROSITE" id="PS00108">
    <property type="entry name" value="PROTEIN_KINASE_ST"/>
    <property type="match status" value="1"/>
</dbReference>
<dbReference type="InterPro" id="IPR008271">
    <property type="entry name" value="Ser/Thr_kinase_AS"/>
</dbReference>
<evidence type="ECO:0000256" key="4">
    <source>
        <dbReference type="SAM" id="MobiDB-lite"/>
    </source>
</evidence>
<feature type="binding site" evidence="3">
    <location>
        <position position="38"/>
    </location>
    <ligand>
        <name>ATP</name>
        <dbReference type="ChEBI" id="CHEBI:30616"/>
    </ligand>
</feature>
<evidence type="ECO:0000313" key="7">
    <source>
        <dbReference type="Proteomes" id="UP000789739"/>
    </source>
</evidence>
<dbReference type="SMART" id="SM00671">
    <property type="entry name" value="SEL1"/>
    <property type="match status" value="5"/>
</dbReference>
<dbReference type="InterPro" id="IPR011990">
    <property type="entry name" value="TPR-like_helical_dom_sf"/>
</dbReference>
<evidence type="ECO:0000256" key="2">
    <source>
        <dbReference type="ARBA" id="ARBA00022840"/>
    </source>
</evidence>
<dbReference type="InterPro" id="IPR000719">
    <property type="entry name" value="Prot_kinase_dom"/>
</dbReference>
<dbReference type="Proteomes" id="UP000789739">
    <property type="component" value="Unassembled WGS sequence"/>
</dbReference>